<feature type="region of interest" description="Disordered" evidence="1">
    <location>
        <begin position="1"/>
        <end position="41"/>
    </location>
</feature>
<evidence type="ECO:0000259" key="2">
    <source>
        <dbReference type="PROSITE" id="PS51857"/>
    </source>
</evidence>
<gene>
    <name evidence="3" type="ORF">H4K34_10345</name>
</gene>
<keyword evidence="4" id="KW-1185">Reference proteome</keyword>
<reference evidence="3 4" key="1">
    <citation type="submission" date="2020-08" db="EMBL/GenBank/DDBJ databases">
        <title>Croceimicrobium hydrocarbonivorans gen. nov., sp. nov., a novel marine bacterium isolated from a bacterial consortium that degrades polyethylene terephthalate.</title>
        <authorList>
            <person name="Liu R."/>
        </authorList>
    </citation>
    <scope>NUCLEOTIDE SEQUENCE [LARGE SCALE GENOMIC DNA]</scope>
    <source>
        <strain evidence="3 4">A20-9</strain>
    </source>
</reference>
<sequence length="147" mass="16699">MGRSQETFGKKEREKKRAKKKEEKERKRLERKANAGDKGDNITYMDVYGNFHDTPPEAAEKVKAKNIEIGVPKGAREDEEEDGLRKGTVTFYNESKGYGFIKDKKTGQSVFMHVNQLKEEVKEGNLVSFETMKGPKGPSAVNVQVMR</sequence>
<dbReference type="GO" id="GO:0003676">
    <property type="term" value="F:nucleic acid binding"/>
    <property type="evidence" value="ECO:0007669"/>
    <property type="project" value="InterPro"/>
</dbReference>
<dbReference type="AlphaFoldDB" id="A0A7H0VAN1"/>
<protein>
    <submittedName>
        <fullName evidence="3">Cold shock domain-containing protein</fullName>
    </submittedName>
</protein>
<dbReference type="Pfam" id="PF00313">
    <property type="entry name" value="CSD"/>
    <property type="match status" value="1"/>
</dbReference>
<feature type="compositionally biased region" description="Basic and acidic residues" evidence="1">
    <location>
        <begin position="20"/>
        <end position="40"/>
    </location>
</feature>
<organism evidence="3 4">
    <name type="scientific">Croceimicrobium hydrocarbonivorans</name>
    <dbReference type="NCBI Taxonomy" id="2761580"/>
    <lineage>
        <taxon>Bacteria</taxon>
        <taxon>Pseudomonadati</taxon>
        <taxon>Bacteroidota</taxon>
        <taxon>Flavobacteriia</taxon>
        <taxon>Flavobacteriales</taxon>
        <taxon>Owenweeksiaceae</taxon>
        <taxon>Croceimicrobium</taxon>
    </lineage>
</organism>
<dbReference type="SUPFAM" id="SSF50249">
    <property type="entry name" value="Nucleic acid-binding proteins"/>
    <property type="match status" value="1"/>
</dbReference>
<dbReference type="GO" id="GO:0005829">
    <property type="term" value="C:cytosol"/>
    <property type="evidence" value="ECO:0007669"/>
    <property type="project" value="UniProtKB-ARBA"/>
</dbReference>
<evidence type="ECO:0000313" key="3">
    <source>
        <dbReference type="EMBL" id="QNR22779.1"/>
    </source>
</evidence>
<dbReference type="RefSeq" id="WP_210757346.1">
    <property type="nucleotide sequence ID" value="NZ_CP060139.1"/>
</dbReference>
<dbReference type="Gene3D" id="2.40.50.140">
    <property type="entry name" value="Nucleic acid-binding proteins"/>
    <property type="match status" value="1"/>
</dbReference>
<dbReference type="InterPro" id="IPR050181">
    <property type="entry name" value="Cold_shock_domain"/>
</dbReference>
<proteinExistence type="predicted"/>
<dbReference type="PROSITE" id="PS51857">
    <property type="entry name" value="CSD_2"/>
    <property type="match status" value="1"/>
</dbReference>
<dbReference type="Proteomes" id="UP000516305">
    <property type="component" value="Chromosome"/>
</dbReference>
<dbReference type="SMART" id="SM00357">
    <property type="entry name" value="CSP"/>
    <property type="match status" value="1"/>
</dbReference>
<evidence type="ECO:0000313" key="4">
    <source>
        <dbReference type="Proteomes" id="UP000516305"/>
    </source>
</evidence>
<dbReference type="InterPro" id="IPR002059">
    <property type="entry name" value="CSP_DNA-bd"/>
</dbReference>
<accession>A0A7H0VAN1</accession>
<dbReference type="KEGG" id="chyd:H4K34_10345"/>
<dbReference type="PANTHER" id="PTHR11544">
    <property type="entry name" value="COLD SHOCK DOMAIN CONTAINING PROTEINS"/>
    <property type="match status" value="1"/>
</dbReference>
<dbReference type="InterPro" id="IPR012340">
    <property type="entry name" value="NA-bd_OB-fold"/>
</dbReference>
<dbReference type="PRINTS" id="PR00050">
    <property type="entry name" value="COLDSHOCK"/>
</dbReference>
<name>A0A7H0VAN1_9FLAO</name>
<dbReference type="InterPro" id="IPR011129">
    <property type="entry name" value="CSD"/>
</dbReference>
<dbReference type="EMBL" id="CP060139">
    <property type="protein sequence ID" value="QNR22779.1"/>
    <property type="molecule type" value="Genomic_DNA"/>
</dbReference>
<evidence type="ECO:0000256" key="1">
    <source>
        <dbReference type="SAM" id="MobiDB-lite"/>
    </source>
</evidence>
<feature type="domain" description="CSD" evidence="2">
    <location>
        <begin position="84"/>
        <end position="145"/>
    </location>
</feature>